<dbReference type="InterPro" id="IPR038906">
    <property type="entry name" value="TTC36"/>
</dbReference>
<protein>
    <submittedName>
        <fullName evidence="2">Uncharacterized protein</fullName>
    </submittedName>
</protein>
<dbReference type="EMBL" id="FJUY01000004">
    <property type="protein sequence ID" value="CZT17699.1"/>
    <property type="molecule type" value="Genomic_DNA"/>
</dbReference>
<keyword evidence="3" id="KW-1185">Reference proteome</keyword>
<comment type="similarity">
    <text evidence="1">Belongs to the TTC36 family.</text>
</comment>
<evidence type="ECO:0000313" key="3">
    <source>
        <dbReference type="Proteomes" id="UP000225277"/>
    </source>
</evidence>
<name>A0A2D3V881_9PEZI</name>
<dbReference type="GeneID" id="35598737"/>
<gene>
    <name evidence="2" type="ORF">RCC_03536</name>
</gene>
<evidence type="ECO:0000313" key="2">
    <source>
        <dbReference type="EMBL" id="CZT17699.1"/>
    </source>
</evidence>
<evidence type="ECO:0000256" key="1">
    <source>
        <dbReference type="ARBA" id="ARBA00006995"/>
    </source>
</evidence>
<reference evidence="2 3" key="1">
    <citation type="submission" date="2016-03" db="EMBL/GenBank/DDBJ databases">
        <authorList>
            <person name="Ploux O."/>
        </authorList>
    </citation>
    <scope>NUCLEOTIDE SEQUENCE [LARGE SCALE GENOMIC DNA]</scope>
    <source>
        <strain evidence="2 3">URUG2</strain>
    </source>
</reference>
<organism evidence="2 3">
    <name type="scientific">Ramularia collo-cygni</name>
    <dbReference type="NCBI Taxonomy" id="112498"/>
    <lineage>
        <taxon>Eukaryota</taxon>
        <taxon>Fungi</taxon>
        <taxon>Dikarya</taxon>
        <taxon>Ascomycota</taxon>
        <taxon>Pezizomycotina</taxon>
        <taxon>Dothideomycetes</taxon>
        <taxon>Dothideomycetidae</taxon>
        <taxon>Mycosphaerellales</taxon>
        <taxon>Mycosphaerellaceae</taxon>
        <taxon>Ramularia</taxon>
    </lineage>
</organism>
<dbReference type="OrthoDB" id="539634at2759"/>
<sequence>MLQKPLSRADSKVLAQVFDPESTPGRAEVLIDPSLPADRHILDIDLLNHLKAREREAIAFIEQFEKSGKSSNAPGKSDAFQSAIAILDDLISCHPNYASARNNRAQLRRWRFGDRHTLCQPRARPDIERSAAGVAAVEDLKSAIELSSPARPQDGVSATQGKLLAQSTTQLAALYYAAFKDLDTSTEMAVTEFDSVQWSCERFEEEASKLFYLGGLYGNEVAKALAVHTNPHAKLCGSIVKEAMRKELAGT</sequence>
<dbReference type="PANTHER" id="PTHR21405">
    <property type="entry name" value="CDNA SEQUENCE BC021608"/>
    <property type="match status" value="1"/>
</dbReference>
<proteinExistence type="inferred from homology"/>
<dbReference type="AlphaFoldDB" id="A0A2D3V881"/>
<dbReference type="PANTHER" id="PTHR21405:SF0">
    <property type="entry name" value="TETRATRICOPEPTIDE REPEAT PROTEIN 36"/>
    <property type="match status" value="1"/>
</dbReference>
<dbReference type="GO" id="GO:0006570">
    <property type="term" value="P:tyrosine metabolic process"/>
    <property type="evidence" value="ECO:0007669"/>
    <property type="project" value="TreeGrafter"/>
</dbReference>
<accession>A0A2D3V881</accession>
<dbReference type="STRING" id="112498.A0A2D3V881"/>
<dbReference type="Proteomes" id="UP000225277">
    <property type="component" value="Unassembled WGS sequence"/>
</dbReference>
<dbReference type="RefSeq" id="XP_023624590.1">
    <property type="nucleotide sequence ID" value="XM_023768822.1"/>
</dbReference>